<protein>
    <recommendedName>
        <fullName evidence="3">glucan endo-1,3-beta-D-glucosidase</fullName>
        <ecNumber evidence="3">3.2.1.39</ecNumber>
    </recommendedName>
</protein>
<evidence type="ECO:0000256" key="2">
    <source>
        <dbReference type="ARBA" id="ARBA00010730"/>
    </source>
</evidence>
<keyword evidence="6" id="KW-0326">Glycosidase</keyword>
<evidence type="ECO:0000256" key="5">
    <source>
        <dbReference type="ARBA" id="ARBA00023277"/>
    </source>
</evidence>
<keyword evidence="9" id="KW-0732">Signal</keyword>
<reference evidence="11 12" key="1">
    <citation type="submission" date="2021-03" db="EMBL/GenBank/DDBJ databases">
        <title>Microbacterium pauli sp. nov., isolated from microfiltered milk.</title>
        <authorList>
            <person name="Bellassi P."/>
            <person name="Fontana A."/>
            <person name="Callegari M.L."/>
            <person name="Lorenzo M."/>
            <person name="Cappa F."/>
        </authorList>
    </citation>
    <scope>NUCLEOTIDE SEQUENCE [LARGE SCALE GENOMIC DNA]</scope>
    <source>
        <strain evidence="11 12">DSM 18909</strain>
    </source>
</reference>
<keyword evidence="7" id="KW-0961">Cell wall biogenesis/degradation</keyword>
<dbReference type="PANTHER" id="PTHR31983">
    <property type="entry name" value="ENDO-1,3(4)-BETA-GLUCANASE 1"/>
    <property type="match status" value="1"/>
</dbReference>
<keyword evidence="4" id="KW-0378">Hydrolase</keyword>
<keyword evidence="12" id="KW-1185">Reference proteome</keyword>
<evidence type="ECO:0000313" key="12">
    <source>
        <dbReference type="Proteomes" id="UP000740605"/>
    </source>
</evidence>
<comment type="similarity">
    <text evidence="2">Belongs to the glycosyl hydrolase 81 family.</text>
</comment>
<evidence type="ECO:0000256" key="6">
    <source>
        <dbReference type="ARBA" id="ARBA00023295"/>
    </source>
</evidence>
<dbReference type="InterPro" id="IPR040720">
    <property type="entry name" value="GH81_C"/>
</dbReference>
<keyword evidence="5" id="KW-0119">Carbohydrate metabolism</keyword>
<evidence type="ECO:0000259" key="10">
    <source>
        <dbReference type="Pfam" id="PF17652"/>
    </source>
</evidence>
<dbReference type="Pfam" id="PF17652">
    <property type="entry name" value="Glyco_hydro81C"/>
    <property type="match status" value="1"/>
</dbReference>
<evidence type="ECO:0000256" key="4">
    <source>
        <dbReference type="ARBA" id="ARBA00022801"/>
    </source>
</evidence>
<dbReference type="EMBL" id="JAFLHG010000003">
    <property type="protein sequence ID" value="MBT8797184.1"/>
    <property type="molecule type" value="Genomic_DNA"/>
</dbReference>
<evidence type="ECO:0000313" key="11">
    <source>
        <dbReference type="EMBL" id="MBT8797184.1"/>
    </source>
</evidence>
<evidence type="ECO:0000256" key="1">
    <source>
        <dbReference type="ARBA" id="ARBA00000382"/>
    </source>
</evidence>
<dbReference type="Gene3D" id="2.70.98.30">
    <property type="entry name" value="Golgi alpha-mannosidase II, domain 4"/>
    <property type="match status" value="1"/>
</dbReference>
<feature type="chain" id="PRO_5045285266" description="glucan endo-1,3-beta-D-glucosidase" evidence="9">
    <location>
        <begin position="27"/>
        <end position="657"/>
    </location>
</feature>
<evidence type="ECO:0000256" key="7">
    <source>
        <dbReference type="ARBA" id="ARBA00023316"/>
    </source>
</evidence>
<organism evidence="11 12">
    <name type="scientific">Microbacterium flavum</name>
    <dbReference type="NCBI Taxonomy" id="415216"/>
    <lineage>
        <taxon>Bacteria</taxon>
        <taxon>Bacillati</taxon>
        <taxon>Actinomycetota</taxon>
        <taxon>Actinomycetes</taxon>
        <taxon>Micrococcales</taxon>
        <taxon>Microbacteriaceae</taxon>
        <taxon>Microbacterium</taxon>
    </lineage>
</organism>
<sequence length="657" mass="67432">MTRRASATVATLATVAAAALVLAGCAAESTPPAQPTPEASSAVAGLPVEHVATISPVRLAEGVVPPTNRWYSSLAFSPDLLPIYPSPLAVAPREDGLTIQVPPVAVGEKSITASFSGGLSLGLGATSLEVVRTDPVSVTVAYSAGDAERARVTLAQGSPIVAIAAATDLDITLSAAPTSVGDKAWTAVVDGVTYLLRGDAQVSGSTVSVGSGKTLQVAGLPKGADPTAWASAIGDPVTDVASSYVVGDSDVTTRLAYEGTDRTVVVPFAGRTAASSCGLGTYDTPYGPLQACASSTLEWTVPRITAQTAYDFDGLDDTTRQTIAAQATADLADTPPTPADTYFGGKGLARIASLLELGKALGDTQLVSAATDRLATELKPWTDPSGCTTEATRCFVYDDVLHLVVGKQPSFGSEEGNDHHFHYGYFLFAAGVLGTERPELVDGMRPVMDALAADVAAGSAELPALRAFDPYRGHSWASGPAPFADGNNQESSSEAVSAWNGLATWAAAAGDDSLGTEAAWLLSSEADAARTLWLEPENLPAGFTHTMVSLNWSSKRDYATWFSADPSAILGIQAVPVGPVSLQYLGKDPKRVAENVADAGDTAFTGPLGDYVQAYSALASPDAATAAATAFAARATFDDGWSKALALAWAAAAERSQ</sequence>
<gene>
    <name evidence="11" type="ORF">J0P97_03730</name>
</gene>
<feature type="signal peptide" evidence="9">
    <location>
        <begin position="1"/>
        <end position="26"/>
    </location>
</feature>
<evidence type="ECO:0000256" key="3">
    <source>
        <dbReference type="ARBA" id="ARBA00012780"/>
    </source>
</evidence>
<evidence type="ECO:0000256" key="9">
    <source>
        <dbReference type="SAM" id="SignalP"/>
    </source>
</evidence>
<dbReference type="Proteomes" id="UP000740605">
    <property type="component" value="Unassembled WGS sequence"/>
</dbReference>
<evidence type="ECO:0000256" key="8">
    <source>
        <dbReference type="ARBA" id="ARBA00023326"/>
    </source>
</evidence>
<feature type="domain" description="Glycosyl hydrolase family 81 C-terminal" evidence="10">
    <location>
        <begin position="318"/>
        <end position="644"/>
    </location>
</feature>
<dbReference type="PROSITE" id="PS52008">
    <property type="entry name" value="GH81"/>
    <property type="match status" value="1"/>
</dbReference>
<proteinExistence type="inferred from homology"/>
<keyword evidence="8" id="KW-0624">Polysaccharide degradation</keyword>
<accession>A0ABS5XSN5</accession>
<dbReference type="InterPro" id="IPR005200">
    <property type="entry name" value="Endo-beta-glucanase"/>
</dbReference>
<dbReference type="PANTHER" id="PTHR31983:SF0">
    <property type="entry name" value="GLUCAN ENDO-1,3-BETA-D-GLUCOSIDASE 2"/>
    <property type="match status" value="1"/>
</dbReference>
<dbReference type="PROSITE" id="PS51257">
    <property type="entry name" value="PROKAR_LIPOPROTEIN"/>
    <property type="match status" value="1"/>
</dbReference>
<dbReference type="RefSeq" id="WP_215486447.1">
    <property type="nucleotide sequence ID" value="NZ_BAAAPJ010000003.1"/>
</dbReference>
<dbReference type="EC" id="3.2.1.39" evidence="3"/>
<comment type="caution">
    <text evidence="11">The sequence shown here is derived from an EMBL/GenBank/DDBJ whole genome shotgun (WGS) entry which is preliminary data.</text>
</comment>
<comment type="catalytic activity">
    <reaction evidence="1">
        <text>Hydrolysis of (1-&gt;3)-beta-D-glucosidic linkages in (1-&gt;3)-beta-D-glucans.</text>
        <dbReference type="EC" id="3.2.1.39"/>
    </reaction>
</comment>
<name>A0ABS5XSN5_9MICO</name>